<dbReference type="EMBL" id="QDFR01000012">
    <property type="protein sequence ID" value="PVE50364.1"/>
    <property type="molecule type" value="Genomic_DNA"/>
</dbReference>
<evidence type="ECO:0000313" key="6">
    <source>
        <dbReference type="Proteomes" id="UP000244335"/>
    </source>
</evidence>
<sequence>MTPTGITSDETVVVSLDGALGRIHLNRPEALNSLNLDMVRKISEGIDALESNPAVRAIALTGEGRALCAGGDIKMIWQVGRTAPQEALAFWAEEYRLNARISHLRKPWLAVMDGICMGGGVGLSVHGSHRIVTEKTRFAMPETGIGYFPDVGGTWALSRAPRHLGFWIGLTGATISAADTIAAGLADAMVPSEALPSLLADIASGQALESAIKAHAGDPGVSMLKDNAVLIDSVFASGDMEEIFAALQANGSDFAKSTLALLEAKSPTSLVLTLHLLRAAQSSASLEACLDREYAADALILKGHDFYEGVRAAVIDKDRNPIWSPAQLGEVDQEGLVSAIKPLPSLFSTATSDDL</sequence>
<evidence type="ECO:0000256" key="3">
    <source>
        <dbReference type="ARBA" id="ARBA00022801"/>
    </source>
</evidence>
<organism evidence="5 6">
    <name type="scientific">Rhizobium rhizogenes</name>
    <name type="common">Agrobacterium rhizogenes</name>
    <dbReference type="NCBI Taxonomy" id="359"/>
    <lineage>
        <taxon>Bacteria</taxon>
        <taxon>Pseudomonadati</taxon>
        <taxon>Pseudomonadota</taxon>
        <taxon>Alphaproteobacteria</taxon>
        <taxon>Hyphomicrobiales</taxon>
        <taxon>Rhizobiaceae</taxon>
        <taxon>Rhizobium/Agrobacterium group</taxon>
        <taxon>Rhizobium</taxon>
    </lineage>
</organism>
<dbReference type="SUPFAM" id="SSF52096">
    <property type="entry name" value="ClpP/crotonase"/>
    <property type="match status" value="1"/>
</dbReference>
<dbReference type="PANTHER" id="PTHR43176:SF3">
    <property type="entry name" value="3-HYDROXYISOBUTYRYL-COA HYDROLASE, MITOCHONDRIAL"/>
    <property type="match status" value="1"/>
</dbReference>
<feature type="domain" description="Enoyl-CoA hydratase/isomerase" evidence="4">
    <location>
        <begin position="21"/>
        <end position="335"/>
    </location>
</feature>
<reference evidence="5 6" key="1">
    <citation type="submission" date="2018-04" db="EMBL/GenBank/DDBJ databases">
        <authorList>
            <person name="Hagen T."/>
        </authorList>
    </citation>
    <scope>NUCLEOTIDE SEQUENCE [LARGE SCALE GENOMIC DNA]</scope>
    <source>
        <strain evidence="5 6">TPD7009</strain>
    </source>
</reference>
<accession>A0AA92H7B6</accession>
<name>A0AA92H7B6_RHIRH</name>
<dbReference type="GO" id="GO:0005829">
    <property type="term" value="C:cytosol"/>
    <property type="evidence" value="ECO:0007669"/>
    <property type="project" value="TreeGrafter"/>
</dbReference>
<comment type="catalytic activity">
    <reaction evidence="1">
        <text>3-hydroxy-2-methylpropanoyl-CoA + H2O = 3-hydroxy-2-methylpropanoate + CoA + H(+)</text>
        <dbReference type="Rhea" id="RHEA:20888"/>
        <dbReference type="ChEBI" id="CHEBI:11805"/>
        <dbReference type="ChEBI" id="CHEBI:15377"/>
        <dbReference type="ChEBI" id="CHEBI:15378"/>
        <dbReference type="ChEBI" id="CHEBI:57287"/>
        <dbReference type="ChEBI" id="CHEBI:57340"/>
        <dbReference type="EC" id="3.1.2.4"/>
    </reaction>
</comment>
<dbReference type="InterPro" id="IPR045004">
    <property type="entry name" value="ECH_dom"/>
</dbReference>
<dbReference type="InterPro" id="IPR032259">
    <property type="entry name" value="HIBYL-CoA-H"/>
</dbReference>
<dbReference type="Pfam" id="PF16113">
    <property type="entry name" value="ECH_2"/>
    <property type="match status" value="1"/>
</dbReference>
<dbReference type="AlphaFoldDB" id="A0AA92H7B6"/>
<keyword evidence="3 5" id="KW-0378">Hydrolase</keyword>
<proteinExistence type="predicted"/>
<dbReference type="NCBIfam" id="NF004127">
    <property type="entry name" value="PRK05617.1"/>
    <property type="match status" value="1"/>
</dbReference>
<dbReference type="Gene3D" id="3.90.226.10">
    <property type="entry name" value="2-enoyl-CoA Hydratase, Chain A, domain 1"/>
    <property type="match status" value="1"/>
</dbReference>
<evidence type="ECO:0000259" key="4">
    <source>
        <dbReference type="Pfam" id="PF16113"/>
    </source>
</evidence>
<evidence type="ECO:0000256" key="1">
    <source>
        <dbReference type="ARBA" id="ARBA00001709"/>
    </source>
</evidence>
<gene>
    <name evidence="5" type="ORF">DC430_21920</name>
</gene>
<dbReference type="EC" id="3.1.2.4" evidence="2"/>
<dbReference type="InterPro" id="IPR029045">
    <property type="entry name" value="ClpP/crotonase-like_dom_sf"/>
</dbReference>
<protein>
    <recommendedName>
        <fullName evidence="2">3-hydroxyisobutyryl-CoA hydrolase</fullName>
        <ecNumber evidence="2">3.1.2.4</ecNumber>
    </recommendedName>
</protein>
<dbReference type="GO" id="GO:0003860">
    <property type="term" value="F:3-hydroxyisobutyryl-CoA hydrolase activity"/>
    <property type="evidence" value="ECO:0007669"/>
    <property type="project" value="UniProtKB-EC"/>
</dbReference>
<comment type="caution">
    <text evidence="5">The sequence shown here is derived from an EMBL/GenBank/DDBJ whole genome shotgun (WGS) entry which is preliminary data.</text>
</comment>
<dbReference type="CDD" id="cd06558">
    <property type="entry name" value="crotonase-like"/>
    <property type="match status" value="1"/>
</dbReference>
<evidence type="ECO:0000313" key="5">
    <source>
        <dbReference type="EMBL" id="PVE50364.1"/>
    </source>
</evidence>
<dbReference type="PANTHER" id="PTHR43176">
    <property type="entry name" value="3-HYDROXYISOBUTYRYL-COA HYDROLASE-RELATED"/>
    <property type="match status" value="1"/>
</dbReference>
<dbReference type="GO" id="GO:0006574">
    <property type="term" value="P:L-valine catabolic process"/>
    <property type="evidence" value="ECO:0007669"/>
    <property type="project" value="TreeGrafter"/>
</dbReference>
<dbReference type="Proteomes" id="UP000244335">
    <property type="component" value="Unassembled WGS sequence"/>
</dbReference>
<evidence type="ECO:0000256" key="2">
    <source>
        <dbReference type="ARBA" id="ARBA00011915"/>
    </source>
</evidence>